<reference evidence="11" key="2">
    <citation type="journal article" date="2016" name="Mol. Ecol.">
        <title>Population genomics of the filarial nematode parasite Wuchereria bancrofti from mosquitoes.</title>
        <authorList>
            <person name="Small S.T."/>
            <person name="Reimer L.J."/>
            <person name="Tisch D.J."/>
            <person name="King C.L."/>
            <person name="Christensen B.M."/>
            <person name="Siba P.M."/>
            <person name="Kazura J.W."/>
            <person name="Serre D."/>
            <person name="Zimmerman P.A."/>
        </authorList>
    </citation>
    <scope>NUCLEOTIDE SEQUENCE</scope>
    <source>
        <strain evidence="11">pt0022</strain>
    </source>
</reference>
<evidence type="ECO:0000313" key="11">
    <source>
        <dbReference type="Proteomes" id="UP000093561"/>
    </source>
</evidence>
<evidence type="ECO:0000256" key="1">
    <source>
        <dbReference type="ARBA" id="ARBA00004323"/>
    </source>
</evidence>
<accession>A0AAF5RV20</accession>
<reference evidence="12" key="3">
    <citation type="submission" date="2024-02" db="UniProtKB">
        <authorList>
            <consortium name="WormBaseParasite"/>
        </authorList>
    </citation>
    <scope>IDENTIFICATION</scope>
    <source>
        <strain evidence="12">pt0022</strain>
    </source>
</reference>
<comment type="subcellular location">
    <subcellularLocation>
        <location evidence="1 10">Golgi apparatus membrane</location>
        <topology evidence="1 10">Single-pass type II membrane protein</topology>
    </subcellularLocation>
</comment>
<evidence type="ECO:0000256" key="2">
    <source>
        <dbReference type="ARBA" id="ARBA00008661"/>
    </source>
</evidence>
<evidence type="ECO:0000256" key="10">
    <source>
        <dbReference type="RuleBase" id="RU363063"/>
    </source>
</evidence>
<keyword evidence="9" id="KW-0472">Membrane</keyword>
<reference evidence="11" key="1">
    <citation type="submission" date="2015-03" db="EMBL/GenBank/DDBJ databases">
        <title>Wuchereria bancrofti Genome Sequencing Papua New Guinea Strain.</title>
        <authorList>
            <person name="Small S.T."/>
            <person name="Serre D."/>
            <person name="Zimmerman P.A."/>
        </authorList>
    </citation>
    <scope>NUCLEOTIDE SEQUENCE [LARGE SCALE GENOMIC DNA]</scope>
    <source>
        <strain evidence="11">pt0022</strain>
    </source>
</reference>
<keyword evidence="7" id="KW-1133">Transmembrane helix</keyword>
<dbReference type="GO" id="GO:0016758">
    <property type="term" value="F:hexosyltransferase activity"/>
    <property type="evidence" value="ECO:0007669"/>
    <property type="project" value="InterPro"/>
</dbReference>
<name>A0AAF5RV20_WUCBA</name>
<evidence type="ECO:0000256" key="9">
    <source>
        <dbReference type="ARBA" id="ARBA00023136"/>
    </source>
</evidence>
<dbReference type="GO" id="GO:0000139">
    <property type="term" value="C:Golgi membrane"/>
    <property type="evidence" value="ECO:0007669"/>
    <property type="project" value="UniProtKB-SubCell"/>
</dbReference>
<evidence type="ECO:0000256" key="8">
    <source>
        <dbReference type="ARBA" id="ARBA00023034"/>
    </source>
</evidence>
<evidence type="ECO:0000313" key="12">
    <source>
        <dbReference type="WBParaSite" id="mrna-Wban_04561"/>
    </source>
</evidence>
<dbReference type="InterPro" id="IPR002659">
    <property type="entry name" value="Glyco_trans_31"/>
</dbReference>
<comment type="similarity">
    <text evidence="2 10">Belongs to the glycosyltransferase 31 family.</text>
</comment>
<evidence type="ECO:0000256" key="6">
    <source>
        <dbReference type="ARBA" id="ARBA00022968"/>
    </source>
</evidence>
<evidence type="ECO:0000256" key="7">
    <source>
        <dbReference type="ARBA" id="ARBA00022989"/>
    </source>
</evidence>
<dbReference type="Proteomes" id="UP000093561">
    <property type="component" value="Unassembled WGS sequence"/>
</dbReference>
<keyword evidence="4" id="KW-0808">Transferase</keyword>
<evidence type="ECO:0000256" key="5">
    <source>
        <dbReference type="ARBA" id="ARBA00022692"/>
    </source>
</evidence>
<dbReference type="Pfam" id="PF01762">
    <property type="entry name" value="Galactosyl_T"/>
    <property type="match status" value="1"/>
</dbReference>
<keyword evidence="6" id="KW-0735">Signal-anchor</keyword>
<dbReference type="AlphaFoldDB" id="A0AAF5RV20"/>
<sequence length="352" mass="41103">MLNSTFQQSSQSEFVKGLEFRYVWHKINQYEMIFQPFWYLIEPSVCTKKEHATILVYIAITPDENGLLIRNLIRNTWAIEAKNNGIEIVFSIGIRNEAELNQMNNTDAIFEENTQFHDILLANFVDRWENLLLKWWSNNYYHSSQCSHISLMASIDSDAILFGKNFKKLLNNKSNTFDGYLGCTILSKQPIIRDNFNRYYVNKWQWPGDILPVYCSGTMIIENVQACKKISNVIPELGIHYITGFRIFDVLTGPIAQAAELKLRNIPGIQPWLPVNDICQSHIIVIHPVKMQEFSAFFYYRQRCCNGYNKQRKCPFNGTINSNFMSTHSGLLLHFHSFTDEIIKICNNYEKY</sequence>
<keyword evidence="3 10" id="KW-0328">Glycosyltransferase</keyword>
<evidence type="ECO:0000256" key="4">
    <source>
        <dbReference type="ARBA" id="ARBA00022679"/>
    </source>
</evidence>
<keyword evidence="5" id="KW-0812">Transmembrane</keyword>
<dbReference type="GO" id="GO:0006493">
    <property type="term" value="P:protein O-linked glycosylation"/>
    <property type="evidence" value="ECO:0007669"/>
    <property type="project" value="TreeGrafter"/>
</dbReference>
<dbReference type="PANTHER" id="PTHR11214">
    <property type="entry name" value="BETA-1,3-N-ACETYLGLUCOSAMINYLTRANSFERASE"/>
    <property type="match status" value="1"/>
</dbReference>
<organism evidence="11 12">
    <name type="scientific">Wuchereria bancrofti</name>
    <dbReference type="NCBI Taxonomy" id="6293"/>
    <lineage>
        <taxon>Eukaryota</taxon>
        <taxon>Metazoa</taxon>
        <taxon>Ecdysozoa</taxon>
        <taxon>Nematoda</taxon>
        <taxon>Chromadorea</taxon>
        <taxon>Rhabditida</taxon>
        <taxon>Spirurina</taxon>
        <taxon>Spiruromorpha</taxon>
        <taxon>Filarioidea</taxon>
        <taxon>Onchocercidae</taxon>
        <taxon>Wuchereria</taxon>
    </lineage>
</organism>
<proteinExistence type="inferred from homology"/>
<protein>
    <recommendedName>
        <fullName evidence="10">Hexosyltransferase</fullName>
        <ecNumber evidence="10">2.4.1.-</ecNumber>
    </recommendedName>
</protein>
<dbReference type="WBParaSite" id="mrna-Wban_04561">
    <property type="protein sequence ID" value="mrna-Wban_04561"/>
    <property type="gene ID" value="Wban_04561"/>
</dbReference>
<keyword evidence="8 10" id="KW-0333">Golgi apparatus</keyword>
<dbReference type="PANTHER" id="PTHR11214:SF3">
    <property type="entry name" value="BETA-1,3-GALACTOSYLTRANSFERASE 6"/>
    <property type="match status" value="1"/>
</dbReference>
<dbReference type="EC" id="2.4.1.-" evidence="10"/>
<evidence type="ECO:0000256" key="3">
    <source>
        <dbReference type="ARBA" id="ARBA00022676"/>
    </source>
</evidence>